<dbReference type="Pfam" id="PF01063">
    <property type="entry name" value="Aminotran_4"/>
    <property type="match status" value="1"/>
</dbReference>
<dbReference type="InterPro" id="IPR036038">
    <property type="entry name" value="Aminotransferase-like"/>
</dbReference>
<evidence type="ECO:0000256" key="7">
    <source>
        <dbReference type="PIRSR" id="PIRSR006468-1"/>
    </source>
</evidence>
<evidence type="ECO:0000313" key="9">
    <source>
        <dbReference type="Proteomes" id="UP000036403"/>
    </source>
</evidence>
<dbReference type="InterPro" id="IPR005786">
    <property type="entry name" value="B_amino_transII"/>
</dbReference>
<dbReference type="InterPro" id="IPR033939">
    <property type="entry name" value="BCAT_family"/>
</dbReference>
<dbReference type="PaxDb" id="67767-A0A0J7KIY8"/>
<protein>
    <submittedName>
        <fullName evidence="8">Branched-chain amino acid aminotransferase</fullName>
    </submittedName>
</protein>
<dbReference type="PANTHER" id="PTHR42825:SF2">
    <property type="entry name" value="BRANCHED-CHAIN-AMINO-ACID AMINOTRANSFERASE 3, CHLOROPLASTIC-RELATED"/>
    <property type="match status" value="1"/>
</dbReference>
<dbReference type="SUPFAM" id="SSF56752">
    <property type="entry name" value="D-aminoacid aminotransferase-like PLP-dependent enzymes"/>
    <property type="match status" value="1"/>
</dbReference>
<keyword evidence="6" id="KW-0100">Branched-chain amino acid biosynthesis</keyword>
<dbReference type="InterPro" id="IPR043132">
    <property type="entry name" value="BCAT-like_C"/>
</dbReference>
<evidence type="ECO:0000256" key="3">
    <source>
        <dbReference type="ARBA" id="ARBA00022576"/>
    </source>
</evidence>
<gene>
    <name evidence="8" type="ORF">RF55_10049</name>
</gene>
<proteinExistence type="inferred from homology"/>
<evidence type="ECO:0000256" key="1">
    <source>
        <dbReference type="ARBA" id="ARBA00001933"/>
    </source>
</evidence>
<organism evidence="8 9">
    <name type="scientific">Lasius niger</name>
    <name type="common">Black garden ant</name>
    <dbReference type="NCBI Taxonomy" id="67767"/>
    <lineage>
        <taxon>Eukaryota</taxon>
        <taxon>Metazoa</taxon>
        <taxon>Ecdysozoa</taxon>
        <taxon>Arthropoda</taxon>
        <taxon>Hexapoda</taxon>
        <taxon>Insecta</taxon>
        <taxon>Pterygota</taxon>
        <taxon>Neoptera</taxon>
        <taxon>Endopterygota</taxon>
        <taxon>Hymenoptera</taxon>
        <taxon>Apocrita</taxon>
        <taxon>Aculeata</taxon>
        <taxon>Formicoidea</taxon>
        <taxon>Formicidae</taxon>
        <taxon>Formicinae</taxon>
        <taxon>Lasius</taxon>
        <taxon>Lasius</taxon>
    </lineage>
</organism>
<dbReference type="Gene3D" id="3.30.470.10">
    <property type="match status" value="1"/>
</dbReference>
<dbReference type="OrthoDB" id="1732691at2759"/>
<sequence>MVWSRYEEGKGWSPLEVSDVKAFSLMPAAAVLHYGQAVFEGMKARRNPEGAVTVFRGEQNAARLRHSARRLVMPEISDEMFLKALHLFLQKDGHLTPEESGSGLYLRPYLFAEEAFLGVRPAHSYIFAIIGSPMDAYFSADEGFLKLWIADSARAAPGGTGDVKAADAKEQKYIEEAGAMNVMFVKKDGSVVTPPLNGSILPGITRDSILTLGRDLGIEMKEEALAIDEVFAAGRAGEIVEAFSSGTAVGIIPIGELTRKNSDGQIETVHFKGAGQSFPVATRLGKALVDIQEGRAEDKHGWVKAYA</sequence>
<dbReference type="STRING" id="67767.A0A0J7KIY8"/>
<dbReference type="PIRSF" id="PIRSF006468">
    <property type="entry name" value="BCAT1"/>
    <property type="match status" value="1"/>
</dbReference>
<comment type="caution">
    <text evidence="8">The sequence shown here is derived from an EMBL/GenBank/DDBJ whole genome shotgun (WGS) entry which is preliminary data.</text>
</comment>
<keyword evidence="6" id="KW-0028">Amino-acid biosynthesis</keyword>
<name>A0A0J7KIY8_LASNI</name>
<keyword evidence="5" id="KW-0663">Pyridoxal phosphate</keyword>
<dbReference type="InterPro" id="IPR043131">
    <property type="entry name" value="BCAT-like_N"/>
</dbReference>
<dbReference type="Gene3D" id="3.20.10.10">
    <property type="entry name" value="D-amino Acid Aminotransferase, subunit A, domain 2"/>
    <property type="match status" value="1"/>
</dbReference>
<comment type="cofactor">
    <cofactor evidence="1">
        <name>pyridoxal 5'-phosphate</name>
        <dbReference type="ChEBI" id="CHEBI:597326"/>
    </cofactor>
</comment>
<keyword evidence="4 8" id="KW-0808">Transferase</keyword>
<dbReference type="EMBL" id="LBMM01006906">
    <property type="protein sequence ID" value="KMQ90214.1"/>
    <property type="molecule type" value="Genomic_DNA"/>
</dbReference>
<comment type="similarity">
    <text evidence="2">Belongs to the class-IV pyridoxal-phosphate-dependent aminotransferase family.</text>
</comment>
<evidence type="ECO:0000256" key="4">
    <source>
        <dbReference type="ARBA" id="ARBA00022679"/>
    </source>
</evidence>
<dbReference type="PANTHER" id="PTHR42825">
    <property type="entry name" value="AMINO ACID AMINOTRANSFERASE"/>
    <property type="match status" value="1"/>
</dbReference>
<evidence type="ECO:0000256" key="6">
    <source>
        <dbReference type="ARBA" id="ARBA00023304"/>
    </source>
</evidence>
<reference evidence="8 9" key="1">
    <citation type="submission" date="2015-04" db="EMBL/GenBank/DDBJ databases">
        <title>Lasius niger genome sequencing.</title>
        <authorList>
            <person name="Konorov E.A."/>
            <person name="Nikitin M.A."/>
            <person name="Kirill M.V."/>
            <person name="Chang P."/>
        </authorList>
    </citation>
    <scope>NUCLEOTIDE SEQUENCE [LARGE SCALE GENOMIC DNA]</scope>
    <source>
        <tissue evidence="8">Whole</tissue>
    </source>
</reference>
<keyword evidence="9" id="KW-1185">Reference proteome</keyword>
<dbReference type="InterPro" id="IPR001544">
    <property type="entry name" value="Aminotrans_IV"/>
</dbReference>
<feature type="modified residue" description="N6-(pyridoxal phosphate)lysine" evidence="7">
    <location>
        <position position="164"/>
    </location>
</feature>
<keyword evidence="3 8" id="KW-0032">Aminotransferase</keyword>
<dbReference type="Proteomes" id="UP000036403">
    <property type="component" value="Unassembled WGS sequence"/>
</dbReference>
<evidence type="ECO:0000256" key="2">
    <source>
        <dbReference type="ARBA" id="ARBA00009320"/>
    </source>
</evidence>
<evidence type="ECO:0000313" key="8">
    <source>
        <dbReference type="EMBL" id="KMQ90214.1"/>
    </source>
</evidence>
<evidence type="ECO:0000256" key="5">
    <source>
        <dbReference type="ARBA" id="ARBA00022898"/>
    </source>
</evidence>
<dbReference type="GO" id="GO:0004084">
    <property type="term" value="F:branched-chain-amino-acid transaminase activity"/>
    <property type="evidence" value="ECO:0007669"/>
    <property type="project" value="InterPro"/>
</dbReference>
<dbReference type="AlphaFoldDB" id="A0A0J7KIY8"/>
<accession>A0A0J7KIY8</accession>
<dbReference type="CDD" id="cd01557">
    <property type="entry name" value="BCAT_beta_family"/>
    <property type="match status" value="1"/>
</dbReference>
<dbReference type="GO" id="GO:0009082">
    <property type="term" value="P:branched-chain amino acid biosynthetic process"/>
    <property type="evidence" value="ECO:0007669"/>
    <property type="project" value="UniProtKB-KW"/>
</dbReference>